<accession>A0A1Q9B1J0</accession>
<comment type="caution">
    <text evidence="1">The sequence shown here is derived from an EMBL/GenBank/DDBJ whole genome shotgun (WGS) entry which is preliminary data.</text>
</comment>
<reference evidence="1 2" key="1">
    <citation type="submission" date="2016-09" db="EMBL/GenBank/DDBJ databases">
        <title>Rhizobium sp. nov., a novel species isolated from the rice rhizosphere.</title>
        <authorList>
            <person name="Zhao J."/>
            <person name="Zhang X."/>
        </authorList>
    </citation>
    <scope>NUCLEOTIDE SEQUENCE [LARGE SCALE GENOMIC DNA]</scope>
    <source>
        <strain evidence="1 2">1.7048</strain>
    </source>
</reference>
<protein>
    <recommendedName>
        <fullName evidence="3">Phage tail tape measure protein</fullName>
    </recommendedName>
</protein>
<evidence type="ECO:0000313" key="2">
    <source>
        <dbReference type="Proteomes" id="UP000186364"/>
    </source>
</evidence>
<evidence type="ECO:0000313" key="1">
    <source>
        <dbReference type="EMBL" id="OLP61856.1"/>
    </source>
</evidence>
<sequence length="178" mass="17775">MTQPTEPTGPGLSDMRQSGQALAGVLDDLEARSRSFGAALTGALTSGVRDGLSLEDVLRRAGMRLADIALSAGVKPLENMLGSALESGLGALTGAGSAGTAAMPALLQGLTTEGNGNESGLGVDAGSAAQAPAGAMPVGQGAPIVFNIRTEDAASFRRSEGQIAAMLSRTVRRGQRGL</sequence>
<gene>
    <name evidence="1" type="ORF">BJF93_19420</name>
</gene>
<dbReference type="RefSeq" id="WP_075626157.1">
    <property type="nucleotide sequence ID" value="NZ_FOAM01000012.1"/>
</dbReference>
<keyword evidence="2" id="KW-1185">Reference proteome</keyword>
<organism evidence="1 2">
    <name type="scientific">Xaviernesmea oryzae</name>
    <dbReference type="NCBI Taxonomy" id="464029"/>
    <lineage>
        <taxon>Bacteria</taxon>
        <taxon>Pseudomonadati</taxon>
        <taxon>Pseudomonadota</taxon>
        <taxon>Alphaproteobacteria</taxon>
        <taxon>Hyphomicrobiales</taxon>
        <taxon>Rhizobiaceae</taxon>
        <taxon>Rhizobium/Agrobacterium group</taxon>
        <taxon>Xaviernesmea</taxon>
    </lineage>
</organism>
<evidence type="ECO:0008006" key="3">
    <source>
        <dbReference type="Google" id="ProtNLM"/>
    </source>
</evidence>
<dbReference type="Proteomes" id="UP000186364">
    <property type="component" value="Unassembled WGS sequence"/>
</dbReference>
<dbReference type="EMBL" id="MKIP01000030">
    <property type="protein sequence ID" value="OLP61856.1"/>
    <property type="molecule type" value="Genomic_DNA"/>
</dbReference>
<dbReference type="AlphaFoldDB" id="A0A1Q9B1J0"/>
<proteinExistence type="predicted"/>
<name>A0A1Q9B1J0_9HYPH</name>